<organism evidence="2">
    <name type="scientific">marine metagenome</name>
    <dbReference type="NCBI Taxonomy" id="408172"/>
    <lineage>
        <taxon>unclassified sequences</taxon>
        <taxon>metagenomes</taxon>
        <taxon>ecological metagenomes</taxon>
    </lineage>
</organism>
<dbReference type="Gene3D" id="3.40.50.410">
    <property type="entry name" value="von Willebrand factor, type A domain"/>
    <property type="match status" value="1"/>
</dbReference>
<reference evidence="2" key="1">
    <citation type="submission" date="2018-05" db="EMBL/GenBank/DDBJ databases">
        <authorList>
            <person name="Lanie J.A."/>
            <person name="Ng W.-L."/>
            <person name="Kazmierczak K.M."/>
            <person name="Andrzejewski T.M."/>
            <person name="Davidsen T.M."/>
            <person name="Wayne K.J."/>
            <person name="Tettelin H."/>
            <person name="Glass J.I."/>
            <person name="Rusch D."/>
            <person name="Podicherti R."/>
            <person name="Tsui H.-C.T."/>
            <person name="Winkler M.E."/>
        </authorList>
    </citation>
    <scope>NUCLEOTIDE SEQUENCE</scope>
</reference>
<dbReference type="SUPFAM" id="SSF53300">
    <property type="entry name" value="vWA-like"/>
    <property type="match status" value="1"/>
</dbReference>
<evidence type="ECO:0000313" key="2">
    <source>
        <dbReference type="EMBL" id="SUZ69902.1"/>
    </source>
</evidence>
<name>A0A381PS88_9ZZZZ</name>
<dbReference type="InterPro" id="IPR029062">
    <property type="entry name" value="Class_I_gatase-like"/>
</dbReference>
<keyword evidence="1" id="KW-0472">Membrane</keyword>
<dbReference type="InterPro" id="IPR036465">
    <property type="entry name" value="vWFA_dom_sf"/>
</dbReference>
<proteinExistence type="predicted"/>
<evidence type="ECO:0008006" key="3">
    <source>
        <dbReference type="Google" id="ProtNLM"/>
    </source>
</evidence>
<keyword evidence="1" id="KW-0812">Transmembrane</keyword>
<gene>
    <name evidence="2" type="ORF">METZ01_LOCUS22756</name>
</gene>
<sequence length="761" mass="84669">VFETLFELLFKYRPLVFRQGDFVLASPWSLLLISVVIVVGTAVTLSTYARARGKSTPVDRNILSALRLMALATVVFCLFRPVLVLSSIVPQQNFLGILIDNSRSMEIADRDNEPRHTFVDRNFESETSRLRAALADRFALRFFKFSSATERLTDLNELDYEGTRTDLGSALNRARDELSGVPLSGLVVVSDGADNSESVLTESLRGLSTDGIPVYTVGLGHEAFERDIQLSRVEMPRSVLQGTSLVIDVVIGQVGYSGTSIVIQAEDEGRLVSTEDVQLPANGEPATVRMRLTATETGPRIFRFSVPVQAGEMVTQNNVREVLIVVEDRREKILYFEGEPRFEVKFVRRAVADDENLQVVVLQRTADNKYLRLDVDDADTLVGGFPKTREELFQYRGLILGSIEARYFTPDQLRMIASFVNQRGGGFLMLGGRSAFAEGGYVGTPIADILPVVLGEPLLIDGEPAFTEITVSPTRAGQTHPVMQVDDTEEASAERWKNLPAVSSLNPIFETKPGATTLLTGTSESDERIVLAFQRYGAGKTLALPIQDSWMWQMHADVAPDDMTHELFWRRLLRWLVDGVPDQVVASVRRDHVEPGEPIELLTEVVDGTYLRMNNSQVIAEMTSPSGDFVEIPLDWTTEHDGEYKGHITPTEEGLYRIRVEATNNDNLVGTDMAYFFASASDDEFFDSAMRAPLLRRIADETSGQFYTVDTVESLPEDIAYTGAGVTIVEELELWDMPILLLLLIVLVGSEWGYRRIRGLS</sequence>
<keyword evidence="1" id="KW-1133">Transmembrane helix</keyword>
<feature type="transmembrane region" description="Helical" evidence="1">
    <location>
        <begin position="28"/>
        <end position="48"/>
    </location>
</feature>
<dbReference type="AlphaFoldDB" id="A0A381PS88"/>
<dbReference type="CDD" id="cd00198">
    <property type="entry name" value="vWFA"/>
    <property type="match status" value="1"/>
</dbReference>
<dbReference type="PANTHER" id="PTHR37947:SF1">
    <property type="entry name" value="BLL2462 PROTEIN"/>
    <property type="match status" value="1"/>
</dbReference>
<dbReference type="EMBL" id="UINC01001074">
    <property type="protein sequence ID" value="SUZ69902.1"/>
    <property type="molecule type" value="Genomic_DNA"/>
</dbReference>
<evidence type="ECO:0000256" key="1">
    <source>
        <dbReference type="SAM" id="Phobius"/>
    </source>
</evidence>
<dbReference type="Gene3D" id="3.40.50.880">
    <property type="match status" value="1"/>
</dbReference>
<feature type="non-terminal residue" evidence="2">
    <location>
        <position position="1"/>
    </location>
</feature>
<dbReference type="PANTHER" id="PTHR37947">
    <property type="entry name" value="BLL2462 PROTEIN"/>
    <property type="match status" value="1"/>
</dbReference>
<protein>
    <recommendedName>
        <fullName evidence="3">Glutamine amidotransferase domain-containing protein</fullName>
    </recommendedName>
</protein>
<feature type="transmembrane region" description="Helical" evidence="1">
    <location>
        <begin position="68"/>
        <end position="89"/>
    </location>
</feature>
<accession>A0A381PS88</accession>
<dbReference type="SUPFAM" id="SSF52317">
    <property type="entry name" value="Class I glutamine amidotransferase-like"/>
    <property type="match status" value="1"/>
</dbReference>